<name>A0ABM1A1N5_APLCA</name>
<feature type="transmembrane region" description="Helical" evidence="5">
    <location>
        <begin position="108"/>
        <end position="127"/>
    </location>
</feature>
<dbReference type="Proteomes" id="UP000694888">
    <property type="component" value="Unplaced"/>
</dbReference>
<dbReference type="Gene3D" id="1.20.1250.20">
    <property type="entry name" value="MFS general substrate transporter like domains"/>
    <property type="match status" value="1"/>
</dbReference>
<comment type="subcellular location">
    <subcellularLocation>
        <location evidence="1">Membrane</location>
        <topology evidence="1">Multi-pass membrane protein</topology>
    </subcellularLocation>
</comment>
<organism evidence="7 8">
    <name type="scientific">Aplysia californica</name>
    <name type="common">California sea hare</name>
    <dbReference type="NCBI Taxonomy" id="6500"/>
    <lineage>
        <taxon>Eukaryota</taxon>
        <taxon>Metazoa</taxon>
        <taxon>Spiralia</taxon>
        <taxon>Lophotrochozoa</taxon>
        <taxon>Mollusca</taxon>
        <taxon>Gastropoda</taxon>
        <taxon>Heterobranchia</taxon>
        <taxon>Euthyneura</taxon>
        <taxon>Tectipleura</taxon>
        <taxon>Aplysiida</taxon>
        <taxon>Aplysioidea</taxon>
        <taxon>Aplysiidae</taxon>
        <taxon>Aplysia</taxon>
    </lineage>
</organism>
<evidence type="ECO:0000256" key="4">
    <source>
        <dbReference type="ARBA" id="ARBA00023136"/>
    </source>
</evidence>
<evidence type="ECO:0000313" key="8">
    <source>
        <dbReference type="RefSeq" id="XP_012939016.2"/>
    </source>
</evidence>
<feature type="transmembrane region" description="Helical" evidence="5">
    <location>
        <begin position="47"/>
        <end position="68"/>
    </location>
</feature>
<evidence type="ECO:0000256" key="3">
    <source>
        <dbReference type="ARBA" id="ARBA00022989"/>
    </source>
</evidence>
<evidence type="ECO:0000256" key="5">
    <source>
        <dbReference type="SAM" id="Phobius"/>
    </source>
</evidence>
<dbReference type="RefSeq" id="XP_012939016.2">
    <property type="nucleotide sequence ID" value="XM_013083562.2"/>
</dbReference>
<protein>
    <submittedName>
        <fullName evidence="8">Organic cation transporter-like protein</fullName>
    </submittedName>
</protein>
<dbReference type="PANTHER" id="PTHR24064">
    <property type="entry name" value="SOLUTE CARRIER FAMILY 22 MEMBER"/>
    <property type="match status" value="1"/>
</dbReference>
<keyword evidence="2 5" id="KW-0812">Transmembrane</keyword>
<feature type="domain" description="Major facilitator superfamily (MFS) profile" evidence="6">
    <location>
        <begin position="1"/>
        <end position="307"/>
    </location>
</feature>
<dbReference type="PROSITE" id="PS00216">
    <property type="entry name" value="SUGAR_TRANSPORT_1"/>
    <property type="match status" value="1"/>
</dbReference>
<feature type="transmembrane region" description="Helical" evidence="5">
    <location>
        <begin position="21"/>
        <end position="41"/>
    </location>
</feature>
<feature type="transmembrane region" description="Helical" evidence="5">
    <location>
        <begin position="256"/>
        <end position="277"/>
    </location>
</feature>
<keyword evidence="3 5" id="KW-1133">Transmembrane helix</keyword>
<gene>
    <name evidence="8" type="primary">LOC101857377</name>
</gene>
<evidence type="ECO:0000259" key="6">
    <source>
        <dbReference type="PROSITE" id="PS50850"/>
    </source>
</evidence>
<reference evidence="8" key="1">
    <citation type="submission" date="2025-08" db="UniProtKB">
        <authorList>
            <consortium name="RefSeq"/>
        </authorList>
    </citation>
    <scope>IDENTIFICATION</scope>
</reference>
<dbReference type="InterPro" id="IPR020846">
    <property type="entry name" value="MFS_dom"/>
</dbReference>
<keyword evidence="4 5" id="KW-0472">Membrane</keyword>
<dbReference type="SUPFAM" id="SSF103473">
    <property type="entry name" value="MFS general substrate transporter"/>
    <property type="match status" value="1"/>
</dbReference>
<proteinExistence type="predicted"/>
<dbReference type="GeneID" id="101857377"/>
<sequence>MSGSMAGSLISGVIADRFGRRLVLVASVVCHAICGFCLLLVDSFLALVAVRFLVALFGLAIFMTGCTLAMEIVGESKRSFAGMLLMYGWVIGMLFVSAVAYFARDWRVLQLILSSPTLLLISYYWILPESPRWLLDKQRYTEASKVLKKIAEVNKASEVDDKMLVALCEQSAEEGKTNVQEENFGLLLKSRTMVIRLAILCVNWCVCTMVYYGLTLNVGAIIEGDLYVNFFIMSVMELFAYALCTVTLDKLGRKKVYCTCLIVSGLSCLGTMIPILVDSSKWPNHHQSVPDLRHTSGIMVPYSFPFN</sequence>
<evidence type="ECO:0000256" key="2">
    <source>
        <dbReference type="ARBA" id="ARBA00022692"/>
    </source>
</evidence>
<evidence type="ECO:0000256" key="1">
    <source>
        <dbReference type="ARBA" id="ARBA00004141"/>
    </source>
</evidence>
<feature type="transmembrane region" description="Helical" evidence="5">
    <location>
        <begin position="226"/>
        <end position="244"/>
    </location>
</feature>
<feature type="transmembrane region" description="Helical" evidence="5">
    <location>
        <begin position="80"/>
        <end position="102"/>
    </location>
</feature>
<evidence type="ECO:0000313" key="7">
    <source>
        <dbReference type="Proteomes" id="UP000694888"/>
    </source>
</evidence>
<dbReference type="InterPro" id="IPR036259">
    <property type="entry name" value="MFS_trans_sf"/>
</dbReference>
<accession>A0ABM1A1N5</accession>
<dbReference type="InterPro" id="IPR005829">
    <property type="entry name" value="Sugar_transporter_CS"/>
</dbReference>
<keyword evidence="7" id="KW-1185">Reference proteome</keyword>
<dbReference type="InterPro" id="IPR005828">
    <property type="entry name" value="MFS_sugar_transport-like"/>
</dbReference>
<feature type="transmembrane region" description="Helical" evidence="5">
    <location>
        <begin position="194"/>
        <end position="214"/>
    </location>
</feature>
<dbReference type="PROSITE" id="PS50850">
    <property type="entry name" value="MFS"/>
    <property type="match status" value="1"/>
</dbReference>
<dbReference type="Pfam" id="PF00083">
    <property type="entry name" value="Sugar_tr"/>
    <property type="match status" value="1"/>
</dbReference>